<dbReference type="SUPFAM" id="SSF88723">
    <property type="entry name" value="PIN domain-like"/>
    <property type="match status" value="1"/>
</dbReference>
<feature type="binding site" evidence="5">
    <location>
        <position position="6"/>
    </location>
    <ligand>
        <name>Mg(2+)</name>
        <dbReference type="ChEBI" id="CHEBI:18420"/>
    </ligand>
</feature>
<dbReference type="EC" id="3.1.-.-" evidence="5"/>
<dbReference type="GO" id="GO:0004540">
    <property type="term" value="F:RNA nuclease activity"/>
    <property type="evidence" value="ECO:0007669"/>
    <property type="project" value="InterPro"/>
</dbReference>
<dbReference type="RefSeq" id="WP_349279593.1">
    <property type="nucleotide sequence ID" value="NZ_CBCSCU010000005.1"/>
</dbReference>
<keyword evidence="4 5" id="KW-0378">Hydrolase</keyword>
<evidence type="ECO:0000256" key="5">
    <source>
        <dbReference type="HAMAP-Rule" id="MF_00265"/>
    </source>
</evidence>
<dbReference type="GO" id="GO:0090729">
    <property type="term" value="F:toxin activity"/>
    <property type="evidence" value="ECO:0007669"/>
    <property type="project" value="UniProtKB-KW"/>
</dbReference>
<gene>
    <name evidence="5" type="primary">vapC</name>
    <name evidence="7" type="ORF">ABLV49_00315</name>
</gene>
<dbReference type="AlphaFoldDB" id="A0AAU7LRP7"/>
<reference evidence="7" key="1">
    <citation type="submission" date="2024-05" db="EMBL/GenBank/DDBJ databases">
        <authorList>
            <person name="Bunk B."/>
            <person name="Swiderski J."/>
            <person name="Sproer C."/>
            <person name="Thiel V."/>
        </authorList>
    </citation>
    <scope>NUCLEOTIDE SEQUENCE</scope>
    <source>
        <strain evidence="7">DSM 17735</strain>
    </source>
</reference>
<dbReference type="Pfam" id="PF01850">
    <property type="entry name" value="PIN"/>
    <property type="match status" value="1"/>
</dbReference>
<name>A0AAU7LRP7_9BURK</name>
<sequence length="139" mass="15210">MKLLFDSSAIAKRYKRESGHDAVERLLMGADTVVLAAHCKVEIASSLSREVHDHSIDMDQYAYAMGEVAQDFVDFEVRPISPEIEALALAVMAQNRLRAMDALHIGTAQVARVDLFVTADRKQALAAQAAGLKTELIEA</sequence>
<evidence type="ECO:0000259" key="6">
    <source>
        <dbReference type="Pfam" id="PF01850"/>
    </source>
</evidence>
<dbReference type="HAMAP" id="MF_00265">
    <property type="entry name" value="VapC_Nob1"/>
    <property type="match status" value="1"/>
</dbReference>
<feature type="binding site" evidence="5">
    <location>
        <position position="101"/>
    </location>
    <ligand>
        <name>Mg(2+)</name>
        <dbReference type="ChEBI" id="CHEBI:18420"/>
    </ligand>
</feature>
<keyword evidence="1 5" id="KW-1277">Toxin-antitoxin system</keyword>
<evidence type="ECO:0000256" key="2">
    <source>
        <dbReference type="ARBA" id="ARBA00022722"/>
    </source>
</evidence>
<evidence type="ECO:0000256" key="1">
    <source>
        <dbReference type="ARBA" id="ARBA00022649"/>
    </source>
</evidence>
<dbReference type="InterPro" id="IPR051619">
    <property type="entry name" value="TypeII_TA_RNase_PINc/VapC"/>
</dbReference>
<dbReference type="EMBL" id="CP157675">
    <property type="protein sequence ID" value="XBP70319.1"/>
    <property type="molecule type" value="Genomic_DNA"/>
</dbReference>
<evidence type="ECO:0000256" key="3">
    <source>
        <dbReference type="ARBA" id="ARBA00022723"/>
    </source>
</evidence>
<comment type="similarity">
    <text evidence="5">Belongs to the PINc/VapC protein family.</text>
</comment>
<keyword evidence="5" id="KW-0800">Toxin</keyword>
<evidence type="ECO:0000256" key="4">
    <source>
        <dbReference type="ARBA" id="ARBA00022801"/>
    </source>
</evidence>
<proteinExistence type="inferred from homology"/>
<comment type="function">
    <text evidence="5">Toxic component of a toxin-antitoxin (TA) system. An RNase.</text>
</comment>
<dbReference type="PANTHER" id="PTHR35901">
    <property type="entry name" value="RIBONUCLEASE VAPC3"/>
    <property type="match status" value="1"/>
</dbReference>
<organism evidence="7">
    <name type="scientific">Polaromonas hydrogenivorans</name>
    <dbReference type="NCBI Taxonomy" id="335476"/>
    <lineage>
        <taxon>Bacteria</taxon>
        <taxon>Pseudomonadati</taxon>
        <taxon>Pseudomonadota</taxon>
        <taxon>Betaproteobacteria</taxon>
        <taxon>Burkholderiales</taxon>
        <taxon>Comamonadaceae</taxon>
        <taxon>Polaromonas</taxon>
    </lineage>
</organism>
<evidence type="ECO:0000313" key="7">
    <source>
        <dbReference type="EMBL" id="XBP70319.1"/>
    </source>
</evidence>
<dbReference type="PANTHER" id="PTHR35901:SF1">
    <property type="entry name" value="EXONUCLEASE VAPC9"/>
    <property type="match status" value="1"/>
</dbReference>
<dbReference type="CDD" id="cd09874">
    <property type="entry name" value="PIN_MT3492-like"/>
    <property type="match status" value="1"/>
</dbReference>
<keyword evidence="3 5" id="KW-0479">Metal-binding</keyword>
<keyword evidence="2 5" id="KW-0540">Nuclease</keyword>
<keyword evidence="5" id="KW-0460">Magnesium</keyword>
<dbReference type="InterPro" id="IPR022907">
    <property type="entry name" value="VapC_family"/>
</dbReference>
<protein>
    <recommendedName>
        <fullName evidence="5">Ribonuclease VapC</fullName>
        <shortName evidence="5">RNase VapC</shortName>
        <ecNumber evidence="5">3.1.-.-</ecNumber>
    </recommendedName>
    <alternativeName>
        <fullName evidence="5">Toxin VapC</fullName>
    </alternativeName>
</protein>
<dbReference type="Gene3D" id="3.40.50.1010">
    <property type="entry name" value="5'-nuclease"/>
    <property type="match status" value="1"/>
</dbReference>
<dbReference type="GO" id="GO:0016787">
    <property type="term" value="F:hydrolase activity"/>
    <property type="evidence" value="ECO:0007669"/>
    <property type="project" value="UniProtKB-KW"/>
</dbReference>
<dbReference type="GO" id="GO:0000287">
    <property type="term" value="F:magnesium ion binding"/>
    <property type="evidence" value="ECO:0007669"/>
    <property type="project" value="UniProtKB-UniRule"/>
</dbReference>
<comment type="cofactor">
    <cofactor evidence="5">
        <name>Mg(2+)</name>
        <dbReference type="ChEBI" id="CHEBI:18420"/>
    </cofactor>
</comment>
<accession>A0AAU7LRP7</accession>
<dbReference type="InterPro" id="IPR002716">
    <property type="entry name" value="PIN_dom"/>
</dbReference>
<dbReference type="InterPro" id="IPR029060">
    <property type="entry name" value="PIN-like_dom_sf"/>
</dbReference>
<feature type="domain" description="PIN" evidence="6">
    <location>
        <begin position="4"/>
        <end position="124"/>
    </location>
</feature>